<protein>
    <recommendedName>
        <fullName evidence="1">HTH cro/C1-type domain-containing protein</fullName>
    </recommendedName>
</protein>
<comment type="caution">
    <text evidence="2">The sequence shown here is derived from an EMBL/GenBank/DDBJ whole genome shotgun (WGS) entry which is preliminary data.</text>
</comment>
<gene>
    <name evidence="2" type="ORF">GCM10012280_53160</name>
</gene>
<name>A0A917ZUA7_9ACTN</name>
<evidence type="ECO:0000313" key="2">
    <source>
        <dbReference type="EMBL" id="GGO95598.1"/>
    </source>
</evidence>
<reference evidence="2" key="2">
    <citation type="submission" date="2020-09" db="EMBL/GenBank/DDBJ databases">
        <authorList>
            <person name="Sun Q."/>
            <person name="Zhou Y."/>
        </authorList>
    </citation>
    <scope>NUCLEOTIDE SEQUENCE</scope>
    <source>
        <strain evidence="2">CGMCC 4.7201</strain>
    </source>
</reference>
<feature type="domain" description="HTH cro/C1-type" evidence="1">
    <location>
        <begin position="15"/>
        <end position="66"/>
    </location>
</feature>
<sequence length="410" mass="44204">MNYLAQPAFGQLLGRLRREKGLSQADIAGDGVSSSYVSRLESGHRAPTAQAVRHLSVRLDVPEDAFLARSPQMIPALLAEGVAALEDSRHVAAVEALTAAAEEAGDVAPELLWQVLWNLARAHEQLGEHAERQKVLSRLLAVGETLNSPVLQVKALVGLSTCAQLADNPEEAVALADQALALSERHPQVSRADEARILLALVAAQSQAGRWSEAQRHAELALEIPSGELGPLRAQVLWTAATVAARQGHTDQGLARLEEALGIADRKESPLLWGRLRLAAIPLALRVQEEVTSQVDQWCREAANVVDLLGDRADEARMKAVQARVAFHRGNLESAAELARDVLADPDALPHQDRMRVEILLHQAEIGLGRPDEAVAALRSVAERLQASASLDLATEAWKALAEALVRAQR</sequence>
<dbReference type="InterPro" id="IPR001387">
    <property type="entry name" value="Cro/C1-type_HTH"/>
</dbReference>
<dbReference type="Proteomes" id="UP000641932">
    <property type="component" value="Unassembled WGS sequence"/>
</dbReference>
<dbReference type="SUPFAM" id="SSF47413">
    <property type="entry name" value="lambda repressor-like DNA-binding domains"/>
    <property type="match status" value="1"/>
</dbReference>
<dbReference type="AlphaFoldDB" id="A0A917ZUA7"/>
<dbReference type="EMBL" id="BMMS01000026">
    <property type="protein sequence ID" value="GGO95598.1"/>
    <property type="molecule type" value="Genomic_DNA"/>
</dbReference>
<keyword evidence="3" id="KW-1185">Reference proteome</keyword>
<dbReference type="PROSITE" id="PS50943">
    <property type="entry name" value="HTH_CROC1"/>
    <property type="match status" value="1"/>
</dbReference>
<accession>A0A917ZUA7</accession>
<dbReference type="Gene3D" id="1.10.260.40">
    <property type="entry name" value="lambda repressor-like DNA-binding domains"/>
    <property type="match status" value="1"/>
</dbReference>
<dbReference type="CDD" id="cd00093">
    <property type="entry name" value="HTH_XRE"/>
    <property type="match status" value="1"/>
</dbReference>
<dbReference type="SUPFAM" id="SSF48452">
    <property type="entry name" value="TPR-like"/>
    <property type="match status" value="1"/>
</dbReference>
<organism evidence="2 3">
    <name type="scientific">Wenjunlia tyrosinilytica</name>
    <dbReference type="NCBI Taxonomy" id="1544741"/>
    <lineage>
        <taxon>Bacteria</taxon>
        <taxon>Bacillati</taxon>
        <taxon>Actinomycetota</taxon>
        <taxon>Actinomycetes</taxon>
        <taxon>Kitasatosporales</taxon>
        <taxon>Streptomycetaceae</taxon>
        <taxon>Wenjunlia</taxon>
    </lineage>
</organism>
<evidence type="ECO:0000259" key="1">
    <source>
        <dbReference type="PROSITE" id="PS50943"/>
    </source>
</evidence>
<dbReference type="Pfam" id="PF13560">
    <property type="entry name" value="HTH_31"/>
    <property type="match status" value="1"/>
</dbReference>
<reference evidence="2" key="1">
    <citation type="journal article" date="2014" name="Int. J. Syst. Evol. Microbiol.">
        <title>Complete genome sequence of Corynebacterium casei LMG S-19264T (=DSM 44701T), isolated from a smear-ripened cheese.</title>
        <authorList>
            <consortium name="US DOE Joint Genome Institute (JGI-PGF)"/>
            <person name="Walter F."/>
            <person name="Albersmeier A."/>
            <person name="Kalinowski J."/>
            <person name="Ruckert C."/>
        </authorList>
    </citation>
    <scope>NUCLEOTIDE SEQUENCE</scope>
    <source>
        <strain evidence="2">CGMCC 4.7201</strain>
    </source>
</reference>
<dbReference type="Gene3D" id="1.25.40.10">
    <property type="entry name" value="Tetratricopeptide repeat domain"/>
    <property type="match status" value="2"/>
</dbReference>
<dbReference type="GO" id="GO:0003677">
    <property type="term" value="F:DNA binding"/>
    <property type="evidence" value="ECO:0007669"/>
    <property type="project" value="InterPro"/>
</dbReference>
<evidence type="ECO:0000313" key="3">
    <source>
        <dbReference type="Proteomes" id="UP000641932"/>
    </source>
</evidence>
<dbReference type="InterPro" id="IPR011990">
    <property type="entry name" value="TPR-like_helical_dom_sf"/>
</dbReference>
<dbReference type="InterPro" id="IPR010982">
    <property type="entry name" value="Lambda_DNA-bd_dom_sf"/>
</dbReference>
<proteinExistence type="predicted"/>
<dbReference type="SMART" id="SM00530">
    <property type="entry name" value="HTH_XRE"/>
    <property type="match status" value="1"/>
</dbReference>